<protein>
    <submittedName>
        <fullName evidence="2">Uncharacterized protein</fullName>
    </submittedName>
</protein>
<dbReference type="EMBL" id="CP024634">
    <property type="protein sequence ID" value="AYQ57226.1"/>
    <property type="molecule type" value="Genomic_DNA"/>
</dbReference>
<dbReference type="AlphaFoldDB" id="A0A3G3IMX5"/>
<evidence type="ECO:0000256" key="1">
    <source>
        <dbReference type="SAM" id="Phobius"/>
    </source>
</evidence>
<gene>
    <name evidence="2" type="ORF">MS2017_1542</name>
</gene>
<evidence type="ECO:0000313" key="2">
    <source>
        <dbReference type="EMBL" id="AYQ57226.1"/>
    </source>
</evidence>
<proteinExistence type="predicted"/>
<dbReference type="InterPro" id="IPR016181">
    <property type="entry name" value="Acyl_CoA_acyltransferase"/>
</dbReference>
<keyword evidence="1" id="KW-0812">Transmembrane</keyword>
<feature type="transmembrane region" description="Helical" evidence="1">
    <location>
        <begin position="21"/>
        <end position="45"/>
    </location>
</feature>
<organism evidence="2 3">
    <name type="scientific">Bathymodiolus thermophilus thioautotrophic gill symbiont</name>
    <dbReference type="NCBI Taxonomy" id="2360"/>
    <lineage>
        <taxon>Bacteria</taxon>
        <taxon>Pseudomonadati</taxon>
        <taxon>Pseudomonadota</taxon>
        <taxon>Gammaproteobacteria</taxon>
        <taxon>sulfur-oxidizing symbionts</taxon>
    </lineage>
</organism>
<keyword evidence="1" id="KW-1133">Transmembrane helix</keyword>
<name>A0A3G3IMX5_9GAMM</name>
<accession>A0A3G3IMX5</accession>
<dbReference type="Proteomes" id="UP000278334">
    <property type="component" value="Chromosome"/>
</dbReference>
<reference evidence="2 3" key="1">
    <citation type="submission" date="2017-11" db="EMBL/GenBank/DDBJ databases">
        <title>Genome sequence of the bacterial symbiont EPR9N from a vent mussel Bathymodiolus thermophilus.</title>
        <authorList>
            <person name="Won Y.-J."/>
        </authorList>
    </citation>
    <scope>NUCLEOTIDE SEQUENCE [LARGE SCALE GENOMIC DNA]</scope>
    <source>
        <strain evidence="2 3">EPR9N</strain>
    </source>
</reference>
<dbReference type="KEGG" id="bthg:MS2017_1542"/>
<keyword evidence="1" id="KW-0472">Membrane</keyword>
<dbReference type="SUPFAM" id="SSF55729">
    <property type="entry name" value="Acyl-CoA N-acyltransferases (Nat)"/>
    <property type="match status" value="1"/>
</dbReference>
<sequence>MVLGIFGGVKMKFKNIFFGFLRTWLLVAIFYSGLLCAAGDMILILEGHPYVVSNPSPYFFRKDPNTGNLIKVYDAKNDFQLETYVLESEDDFESYDMEIKPVLLDWEEEEYSIEPEVKSAGRLSKKMIGDIEREFGNGIPKEIHVATYKGDIEALAYSDSAEMEVPEIDIIVANPNGMVTGQMTIPKGGGSSLMDYMIQRYRIRGVERIKLYSINDEYYLNRGWKRVPESGACGGGE</sequence>
<evidence type="ECO:0000313" key="3">
    <source>
        <dbReference type="Proteomes" id="UP000278334"/>
    </source>
</evidence>